<dbReference type="AlphaFoldDB" id="A0A3E2MZG0"/>
<evidence type="ECO:0000313" key="1">
    <source>
        <dbReference type="EMBL" id="RFZ45084.1"/>
    </source>
</evidence>
<dbReference type="RefSeq" id="WP_142926708.1">
    <property type="nucleotide sequence ID" value="NZ_PEDF01000036.1"/>
</dbReference>
<name>A0A3E2MZG0_MYCMR</name>
<accession>A0A3E2MZG0</accession>
<proteinExistence type="predicted"/>
<reference evidence="1 2" key="1">
    <citation type="journal article" date="2018" name="Sci. Rep.">
        <title>Extensive genomic diversity among Mycobacterium marinum strains revealed by whole genome sequencing.</title>
        <authorList>
            <person name="Das S."/>
            <person name="Pettersson B.M."/>
            <person name="Behra P.R."/>
            <person name="Mallick A."/>
            <person name="Cheramie M."/>
            <person name="Ramesh M."/>
            <person name="Shirreff L."/>
            <person name="DuCote T."/>
            <person name="Dasgupta S."/>
            <person name="Ennis D.G."/>
            <person name="Kirsebom L.A."/>
        </authorList>
    </citation>
    <scope>NUCLEOTIDE SEQUENCE [LARGE SCALE GENOMIC DNA]</scope>
    <source>
        <strain evidence="1 2">Davis1</strain>
    </source>
</reference>
<comment type="caution">
    <text evidence="1">The sequence shown here is derived from an EMBL/GenBank/DDBJ whole genome shotgun (WGS) entry which is preliminary data.</text>
</comment>
<evidence type="ECO:0000313" key="2">
    <source>
        <dbReference type="Proteomes" id="UP000257451"/>
    </source>
</evidence>
<protein>
    <submittedName>
        <fullName evidence="1">Uncharacterized protein</fullName>
    </submittedName>
</protein>
<sequence length="70" mass="7561">MIDSVAIKSAASRALSGEYLVAATLGDNEIATKEPPIWVPICRHRITIGPMGTTPWRPDRAHGSEETVFA</sequence>
<organism evidence="1 2">
    <name type="scientific">Mycobacterium marinum</name>
    <dbReference type="NCBI Taxonomy" id="1781"/>
    <lineage>
        <taxon>Bacteria</taxon>
        <taxon>Bacillati</taxon>
        <taxon>Actinomycetota</taxon>
        <taxon>Actinomycetes</taxon>
        <taxon>Mycobacteriales</taxon>
        <taxon>Mycobacteriaceae</taxon>
        <taxon>Mycobacterium</taxon>
        <taxon>Mycobacterium ulcerans group</taxon>
    </lineage>
</organism>
<dbReference type="Proteomes" id="UP000257451">
    <property type="component" value="Unassembled WGS sequence"/>
</dbReference>
<dbReference type="EMBL" id="PEDF01000036">
    <property type="protein sequence ID" value="RFZ45084.1"/>
    <property type="molecule type" value="Genomic_DNA"/>
</dbReference>
<gene>
    <name evidence="1" type="ORF">DAVIS_01286</name>
</gene>